<keyword evidence="3" id="KW-0004">4Fe-4S</keyword>
<accession>A0ABW0QL86</accession>
<keyword evidence="11" id="KW-0472">Membrane</keyword>
<comment type="caution">
    <text evidence="14">The sequence shown here is derived from an EMBL/GenBank/DDBJ whole genome shotgun (WGS) entry which is preliminary data.</text>
</comment>
<dbReference type="PROSITE" id="PS51656">
    <property type="entry name" value="4FE4S"/>
    <property type="match status" value="1"/>
</dbReference>
<dbReference type="Pfam" id="PF04060">
    <property type="entry name" value="FeS"/>
    <property type="match status" value="1"/>
</dbReference>
<dbReference type="InterPro" id="IPR017900">
    <property type="entry name" value="4Fe4S_Fe_S_CS"/>
</dbReference>
<dbReference type="EMBL" id="JBHSNF010000001">
    <property type="protein sequence ID" value="MFC5525538.1"/>
    <property type="molecule type" value="Genomic_DNA"/>
</dbReference>
<dbReference type="SUPFAM" id="SSF54862">
    <property type="entry name" value="4Fe-4S ferredoxins"/>
    <property type="match status" value="1"/>
</dbReference>
<dbReference type="InterPro" id="IPR017896">
    <property type="entry name" value="4Fe4S_Fe-S-bd"/>
</dbReference>
<evidence type="ECO:0000256" key="4">
    <source>
        <dbReference type="ARBA" id="ARBA00022519"/>
    </source>
</evidence>
<dbReference type="Pfam" id="PF14697">
    <property type="entry name" value="Fer4_21"/>
    <property type="match status" value="1"/>
</dbReference>
<dbReference type="Gene3D" id="3.30.70.20">
    <property type="match status" value="2"/>
</dbReference>
<feature type="domain" description="4Fe-4S ferredoxin-type" evidence="12">
    <location>
        <begin position="108"/>
        <end position="137"/>
    </location>
</feature>
<keyword evidence="6" id="KW-0677">Repeat</keyword>
<dbReference type="PROSITE" id="PS51379">
    <property type="entry name" value="4FE4S_FER_2"/>
    <property type="match status" value="2"/>
</dbReference>
<keyword evidence="1" id="KW-0813">Transport</keyword>
<dbReference type="InterPro" id="IPR010207">
    <property type="entry name" value="Elect_transpt_cplx_RnfB/RsxB"/>
</dbReference>
<evidence type="ECO:0000256" key="10">
    <source>
        <dbReference type="ARBA" id="ARBA00023014"/>
    </source>
</evidence>
<evidence type="ECO:0000256" key="8">
    <source>
        <dbReference type="ARBA" id="ARBA00022982"/>
    </source>
</evidence>
<keyword evidence="7" id="KW-1278">Translocase</keyword>
<evidence type="ECO:0000313" key="14">
    <source>
        <dbReference type="EMBL" id="MFC5525538.1"/>
    </source>
</evidence>
<dbReference type="Proteomes" id="UP001596114">
    <property type="component" value="Unassembled WGS sequence"/>
</dbReference>
<keyword evidence="2" id="KW-1003">Cell membrane</keyword>
<evidence type="ECO:0000256" key="3">
    <source>
        <dbReference type="ARBA" id="ARBA00022485"/>
    </source>
</evidence>
<dbReference type="NCBIfam" id="NF005415">
    <property type="entry name" value="PRK06991.1"/>
    <property type="match status" value="1"/>
</dbReference>
<protein>
    <submittedName>
        <fullName evidence="14">Electron transport complex subunit RsxB</fullName>
    </submittedName>
</protein>
<keyword evidence="4" id="KW-0997">Cell inner membrane</keyword>
<evidence type="ECO:0000256" key="6">
    <source>
        <dbReference type="ARBA" id="ARBA00022737"/>
    </source>
</evidence>
<evidence type="ECO:0000256" key="5">
    <source>
        <dbReference type="ARBA" id="ARBA00022723"/>
    </source>
</evidence>
<keyword evidence="15" id="KW-1185">Reference proteome</keyword>
<evidence type="ECO:0000256" key="9">
    <source>
        <dbReference type="ARBA" id="ARBA00023004"/>
    </source>
</evidence>
<evidence type="ECO:0000259" key="13">
    <source>
        <dbReference type="PROSITE" id="PS51656"/>
    </source>
</evidence>
<dbReference type="InterPro" id="IPR007202">
    <property type="entry name" value="4Fe-4S_dom"/>
</dbReference>
<evidence type="ECO:0000259" key="12">
    <source>
        <dbReference type="PROSITE" id="PS51379"/>
    </source>
</evidence>
<evidence type="ECO:0000256" key="2">
    <source>
        <dbReference type="ARBA" id="ARBA00022475"/>
    </source>
</evidence>
<name>A0ABW0QL86_9GAMM</name>
<proteinExistence type="predicted"/>
<dbReference type="PANTHER" id="PTHR42859:SF3">
    <property type="entry name" value="ION-TRANSLOCATING OXIDOREDUCTASE COMPLEX SUBUNIT B"/>
    <property type="match status" value="1"/>
</dbReference>
<gene>
    <name evidence="14" type="primary">rsxB</name>
    <name evidence="14" type="ORF">ACFPPA_07260</name>
</gene>
<feature type="domain" description="4Fe-4S ferredoxin-type" evidence="12">
    <location>
        <begin position="78"/>
        <end position="107"/>
    </location>
</feature>
<dbReference type="NCBIfam" id="TIGR01944">
    <property type="entry name" value="rnfB"/>
    <property type="match status" value="1"/>
</dbReference>
<dbReference type="InterPro" id="IPR050294">
    <property type="entry name" value="RnfB_subfamily"/>
</dbReference>
<keyword evidence="9" id="KW-0408">Iron</keyword>
<keyword evidence="10" id="KW-0411">Iron-sulfur</keyword>
<reference evidence="15" key="1">
    <citation type="journal article" date="2019" name="Int. J. Syst. Evol. Microbiol.">
        <title>The Global Catalogue of Microorganisms (GCM) 10K type strain sequencing project: providing services to taxonomists for standard genome sequencing and annotation.</title>
        <authorList>
            <consortium name="The Broad Institute Genomics Platform"/>
            <consortium name="The Broad Institute Genome Sequencing Center for Infectious Disease"/>
            <person name="Wu L."/>
            <person name="Ma J."/>
        </authorList>
    </citation>
    <scope>NUCLEOTIDE SEQUENCE [LARGE SCALE GENOMIC DNA]</scope>
    <source>
        <strain evidence="15">CGMCC 1.16619</strain>
    </source>
</reference>
<dbReference type="PANTHER" id="PTHR42859">
    <property type="entry name" value="OXIDOREDUCTASE"/>
    <property type="match status" value="1"/>
</dbReference>
<feature type="domain" description="4Fe-4S" evidence="13">
    <location>
        <begin position="3"/>
        <end position="62"/>
    </location>
</feature>
<dbReference type="Gene3D" id="1.10.15.40">
    <property type="entry name" value="Electron transport complex subunit B, putative Fe-S cluster"/>
    <property type="match status" value="1"/>
</dbReference>
<dbReference type="RefSeq" id="WP_377318714.1">
    <property type="nucleotide sequence ID" value="NZ_JBHSNF010000001.1"/>
</dbReference>
<sequence>MTDLLTLADRIDALLPQTQCEQCGYHGCRPYAEAIARGEAAINQCPPGGAAGIEQLAALLQTPVLPLNPANGVEKPRTLARIVEADCIGCTKCIQACPVDAIVGAAKLMHTVIADDCTGCELCVSACPVDCIVLLPMPAEQLDAAHADAARAHFQRREARLQRQHVRREAELAARKAAVDSSVQRNPVLEALARARAKQEPKS</sequence>
<keyword evidence="8" id="KW-0249">Electron transport</keyword>
<evidence type="ECO:0000313" key="15">
    <source>
        <dbReference type="Proteomes" id="UP001596114"/>
    </source>
</evidence>
<evidence type="ECO:0000256" key="1">
    <source>
        <dbReference type="ARBA" id="ARBA00022448"/>
    </source>
</evidence>
<organism evidence="14 15">
    <name type="scientific">Rhodanobacter ginsengisoli</name>
    <dbReference type="NCBI Taxonomy" id="418646"/>
    <lineage>
        <taxon>Bacteria</taxon>
        <taxon>Pseudomonadati</taxon>
        <taxon>Pseudomonadota</taxon>
        <taxon>Gammaproteobacteria</taxon>
        <taxon>Lysobacterales</taxon>
        <taxon>Rhodanobacteraceae</taxon>
        <taxon>Rhodanobacter</taxon>
    </lineage>
</organism>
<evidence type="ECO:0000256" key="7">
    <source>
        <dbReference type="ARBA" id="ARBA00022967"/>
    </source>
</evidence>
<evidence type="ECO:0000256" key="11">
    <source>
        <dbReference type="ARBA" id="ARBA00023136"/>
    </source>
</evidence>
<keyword evidence="5" id="KW-0479">Metal-binding</keyword>
<dbReference type="PROSITE" id="PS00198">
    <property type="entry name" value="4FE4S_FER_1"/>
    <property type="match status" value="1"/>
</dbReference>